<evidence type="ECO:0008006" key="4">
    <source>
        <dbReference type="Google" id="ProtNLM"/>
    </source>
</evidence>
<keyword evidence="3" id="KW-1185">Reference proteome</keyword>
<dbReference type="RefSeq" id="WP_070049909.1">
    <property type="nucleotide sequence ID" value="NZ_CBCSDO010000009.1"/>
</dbReference>
<sequence length="290" mass="32682">MARARNIKPAFFLNDDLVELSFEYRLLFIGLWTLSDREGRLEDRPKRIRMGVFPADNVDVDHGLSELERFGFIQRYEINGERLVQILNFTKHQNPHHTEKASELPDINGVYPSSKDKQAAKTKTETVKQQQDNGNRKDSNGALTVNPPCKDGEYLADSLIPDSLIPDSLIPEEEISTAVAGASKLERAKAAKDLDYSNWPAKPSDQVFKDYLTFRKAKKSPMTQTVVNRLAKQLSLAVDAGFTVDDCLGEAMMKGWAGFEYEWLINARASPSKQKLPHSFEKQNYTSGAL</sequence>
<reference evidence="3" key="1">
    <citation type="submission" date="2016-09" db="EMBL/GenBank/DDBJ databases">
        <authorList>
            <person name="Wan X."/>
            <person name="Hou S."/>
        </authorList>
    </citation>
    <scope>NUCLEOTIDE SEQUENCE [LARGE SCALE GENOMIC DNA]</scope>
    <source>
        <strain evidence="3">KH87</strain>
    </source>
</reference>
<organism evidence="2 3">
    <name type="scientific">Rheinheimera salexigens</name>
    <dbReference type="NCBI Taxonomy" id="1628148"/>
    <lineage>
        <taxon>Bacteria</taxon>
        <taxon>Pseudomonadati</taxon>
        <taxon>Pseudomonadota</taxon>
        <taxon>Gammaproteobacteria</taxon>
        <taxon>Chromatiales</taxon>
        <taxon>Chromatiaceae</taxon>
        <taxon>Rheinheimera</taxon>
    </lineage>
</organism>
<evidence type="ECO:0000313" key="2">
    <source>
        <dbReference type="EMBL" id="OEY70355.1"/>
    </source>
</evidence>
<feature type="compositionally biased region" description="Basic and acidic residues" evidence="1">
    <location>
        <begin position="114"/>
        <end position="126"/>
    </location>
</feature>
<protein>
    <recommendedName>
        <fullName evidence="4">DnaT DNA-binding domain-containing protein</fullName>
    </recommendedName>
</protein>
<accession>A0A1E7Q842</accession>
<gene>
    <name evidence="2" type="ORF">BI198_12810</name>
</gene>
<name>A0A1E7Q842_9GAMM</name>
<evidence type="ECO:0000313" key="3">
    <source>
        <dbReference type="Proteomes" id="UP000242258"/>
    </source>
</evidence>
<dbReference type="OrthoDB" id="6107855at2"/>
<proteinExistence type="predicted"/>
<dbReference type="AlphaFoldDB" id="A0A1E7Q842"/>
<evidence type="ECO:0000256" key="1">
    <source>
        <dbReference type="SAM" id="MobiDB-lite"/>
    </source>
</evidence>
<comment type="caution">
    <text evidence="2">The sequence shown here is derived from an EMBL/GenBank/DDBJ whole genome shotgun (WGS) entry which is preliminary data.</text>
</comment>
<dbReference type="STRING" id="1628148.BI198_12810"/>
<dbReference type="EMBL" id="MKEK01000001">
    <property type="protein sequence ID" value="OEY70355.1"/>
    <property type="molecule type" value="Genomic_DNA"/>
</dbReference>
<dbReference type="Proteomes" id="UP000242258">
    <property type="component" value="Unassembled WGS sequence"/>
</dbReference>
<feature type="region of interest" description="Disordered" evidence="1">
    <location>
        <begin position="94"/>
        <end position="149"/>
    </location>
</feature>